<evidence type="ECO:0000313" key="7">
    <source>
        <dbReference type="EMBL" id="RFA36941.1"/>
    </source>
</evidence>
<gene>
    <name evidence="7" type="ORF">CAL65_10440</name>
</gene>
<name>A0A3E0WXP8_9GAMM</name>
<evidence type="ECO:0000256" key="1">
    <source>
        <dbReference type="ARBA" id="ARBA00003416"/>
    </source>
</evidence>
<evidence type="ECO:0000256" key="5">
    <source>
        <dbReference type="SAM" id="Coils"/>
    </source>
</evidence>
<comment type="similarity">
    <text evidence="2">Belongs to the RmuC family.</text>
</comment>
<evidence type="ECO:0000313" key="8">
    <source>
        <dbReference type="Proteomes" id="UP000256763"/>
    </source>
</evidence>
<evidence type="ECO:0000256" key="6">
    <source>
        <dbReference type="SAM" id="MobiDB-lite"/>
    </source>
</evidence>
<comment type="function">
    <text evidence="1">Involved in DNA recombination.</text>
</comment>
<keyword evidence="3 5" id="KW-0175">Coiled coil</keyword>
<proteinExistence type="inferred from homology"/>
<evidence type="ECO:0000256" key="3">
    <source>
        <dbReference type="ARBA" id="ARBA00023054"/>
    </source>
</evidence>
<accession>A0A3E0WXP8</accession>
<comment type="caution">
    <text evidence="7">The sequence shown here is derived from an EMBL/GenBank/DDBJ whole genome shotgun (WGS) entry which is preliminary data.</text>
</comment>
<reference evidence="8" key="1">
    <citation type="submission" date="2017-05" db="EMBL/GenBank/DDBJ databases">
        <authorList>
            <person name="Sharma S."/>
            <person name="Sidhu C."/>
            <person name="Pinnaka A.K."/>
        </authorList>
    </citation>
    <scope>NUCLEOTIDE SEQUENCE [LARGE SCALE GENOMIC DNA]</scope>
    <source>
        <strain evidence="8">AK93</strain>
    </source>
</reference>
<keyword evidence="4" id="KW-0233">DNA recombination</keyword>
<evidence type="ECO:0000256" key="4">
    <source>
        <dbReference type="ARBA" id="ARBA00023172"/>
    </source>
</evidence>
<dbReference type="GO" id="GO:0006310">
    <property type="term" value="P:DNA recombination"/>
    <property type="evidence" value="ECO:0007669"/>
    <property type="project" value="UniProtKB-KW"/>
</dbReference>
<dbReference type="Pfam" id="PF02646">
    <property type="entry name" value="RmuC"/>
    <property type="match status" value="1"/>
</dbReference>
<dbReference type="EMBL" id="NFZW01000008">
    <property type="protein sequence ID" value="RFA36941.1"/>
    <property type="molecule type" value="Genomic_DNA"/>
</dbReference>
<evidence type="ECO:0000256" key="2">
    <source>
        <dbReference type="ARBA" id="ARBA00009840"/>
    </source>
</evidence>
<organism evidence="7 8">
    <name type="scientific">Alkalilimnicola ehrlichii</name>
    <dbReference type="NCBI Taxonomy" id="351052"/>
    <lineage>
        <taxon>Bacteria</taxon>
        <taxon>Pseudomonadati</taxon>
        <taxon>Pseudomonadota</taxon>
        <taxon>Gammaproteobacteria</taxon>
        <taxon>Chromatiales</taxon>
        <taxon>Ectothiorhodospiraceae</taxon>
        <taxon>Alkalilimnicola</taxon>
    </lineage>
</organism>
<feature type="region of interest" description="Disordered" evidence="6">
    <location>
        <begin position="402"/>
        <end position="422"/>
    </location>
</feature>
<keyword evidence="8" id="KW-1185">Reference proteome</keyword>
<dbReference type="AlphaFoldDB" id="A0A3E0WXP8"/>
<dbReference type="PANTHER" id="PTHR30563">
    <property type="entry name" value="DNA RECOMBINATION PROTEIN RMUC"/>
    <property type="match status" value="1"/>
</dbReference>
<protein>
    <submittedName>
        <fullName evidence="7">DNA recombination protein RmuC</fullName>
    </submittedName>
</protein>
<sequence>MDLATLILLLVVATLAAVAGGLAAYLRAQQRHTALRAENHQLRAQLLAEQRLATERKQAFQEARDQLSATFSALSSEALRDNNEHFLRLAQEKLQQFQLQAKADLGEREKAIEGLVSPIRDALQKTEQQIRLMEHERKEAYGSLSQHLHSMALAQQHLQNETRNLVQALRRPEVRGRWGELTLRRLAELAGMVEHCDFYEQESINSEEGLLRPDMIVRLPNGREIVVDAKTPLDAYLNAVEAGDDETRRQELLRHANKVKDRVTELARKGYWQQFKNAPDFVVLFIPGEQFLSAAQEIHRNLLEDALRDKVVLATPTSFVALLRAVAFGWRQEVVAEHAERIRELGETLYRRTATFSEHLARLGKSLSGSVEHYNKAVGSLERQLLPSARRFTELGIESRKAVESPLPIESAPREPSISEEH</sequence>
<feature type="coiled-coil region" evidence="5">
    <location>
        <begin position="123"/>
        <end position="171"/>
    </location>
</feature>
<dbReference type="PANTHER" id="PTHR30563:SF0">
    <property type="entry name" value="DNA RECOMBINATION PROTEIN RMUC"/>
    <property type="match status" value="1"/>
</dbReference>
<dbReference type="InterPro" id="IPR003798">
    <property type="entry name" value="DNA_recombination_RmuC"/>
</dbReference>
<dbReference type="Proteomes" id="UP000256763">
    <property type="component" value="Unassembled WGS sequence"/>
</dbReference>